<dbReference type="NCBIfam" id="TIGR04312">
    <property type="entry name" value="choice_anch_B"/>
    <property type="match status" value="1"/>
</dbReference>
<protein>
    <recommendedName>
        <fullName evidence="3">Regulatory P domain-containing protein</fullName>
    </recommendedName>
</protein>
<dbReference type="EMBL" id="JAGMWT010000005">
    <property type="protein sequence ID" value="KAH7128121.1"/>
    <property type="molecule type" value="Genomic_DNA"/>
</dbReference>
<evidence type="ECO:0000313" key="2">
    <source>
        <dbReference type="Proteomes" id="UP000700596"/>
    </source>
</evidence>
<dbReference type="InterPro" id="IPR013211">
    <property type="entry name" value="LVIVD"/>
</dbReference>
<evidence type="ECO:0008006" key="3">
    <source>
        <dbReference type="Google" id="ProtNLM"/>
    </source>
</evidence>
<dbReference type="OrthoDB" id="2099887at2759"/>
<gene>
    <name evidence="1" type="ORF">B0J11DRAFT_431067</name>
</gene>
<dbReference type="AlphaFoldDB" id="A0A9P9DZP0"/>
<proteinExistence type="predicted"/>
<dbReference type="GO" id="GO:0005576">
    <property type="term" value="C:extracellular region"/>
    <property type="evidence" value="ECO:0007669"/>
    <property type="project" value="TreeGrafter"/>
</dbReference>
<sequence length="479" mass="53381">MKYSAALAGLVATVLSKEIPKDPERAKLYDSGFIHDQIMESKLSFWSSQEEVSLMNSAAGPTYPELHFAQCKDGKAVPFRDEPNNFYRCNNINLHHFLSHTDLGSSAGLGSSSWGWVSDSGREFAIIAQADGAAFAEIINGGKLRYLGRLPQTEGADVNRWREIRTYKHYIVVASETVKHHVQIFDLRKLLSIDYKKGPVTFHPKNDLTGFFGSLPDGRAHNILTNEASGFAYVVGARPRNSTCRSGLIFVDLSDPSKPTSPGCASADGYVHDAQCLTYKGPDARYQGKEICYGYNEDSLTIYDVSDKKWPEIISVTSYEGATYTHQGWVLDTEWQEFLILDDELDEREKRGPAADGYPVTFIWDIRDLQKPKQTGYYKAPRVSVDHNQYVYGNYSYQSNYGAGLSVVDVSSIPKDPTGRGVREVAWFDIYPEDDDKPGGGAIEYVGTWSSYAGFPSGYILINTIERGAWVVKIQNALP</sequence>
<dbReference type="PANTHER" id="PTHR38787:SF3">
    <property type="entry name" value="REGULATORY P DOMAIN-CONTAINING PROTEIN"/>
    <property type="match status" value="1"/>
</dbReference>
<name>A0A9P9DZP0_9PLEO</name>
<organism evidence="1 2">
    <name type="scientific">Dendryphion nanum</name>
    <dbReference type="NCBI Taxonomy" id="256645"/>
    <lineage>
        <taxon>Eukaryota</taxon>
        <taxon>Fungi</taxon>
        <taxon>Dikarya</taxon>
        <taxon>Ascomycota</taxon>
        <taxon>Pezizomycotina</taxon>
        <taxon>Dothideomycetes</taxon>
        <taxon>Pleosporomycetidae</taxon>
        <taxon>Pleosporales</taxon>
        <taxon>Torulaceae</taxon>
        <taxon>Dendryphion</taxon>
    </lineage>
</organism>
<dbReference type="Proteomes" id="UP000700596">
    <property type="component" value="Unassembled WGS sequence"/>
</dbReference>
<evidence type="ECO:0000313" key="1">
    <source>
        <dbReference type="EMBL" id="KAH7128121.1"/>
    </source>
</evidence>
<accession>A0A9P9DZP0</accession>
<dbReference type="PANTHER" id="PTHR38787">
    <property type="entry name" value="REGULATORY P DOMAIN-CONTAINING PROTEIN"/>
    <property type="match status" value="1"/>
</dbReference>
<keyword evidence="2" id="KW-1185">Reference proteome</keyword>
<dbReference type="Pfam" id="PF08309">
    <property type="entry name" value="LVIVD"/>
    <property type="match status" value="2"/>
</dbReference>
<dbReference type="InterPro" id="IPR027589">
    <property type="entry name" value="Choice_anch_B"/>
</dbReference>
<comment type="caution">
    <text evidence="1">The sequence shown here is derived from an EMBL/GenBank/DDBJ whole genome shotgun (WGS) entry which is preliminary data.</text>
</comment>
<reference evidence="1" key="1">
    <citation type="journal article" date="2021" name="Nat. Commun.">
        <title>Genetic determinants of endophytism in the Arabidopsis root mycobiome.</title>
        <authorList>
            <person name="Mesny F."/>
            <person name="Miyauchi S."/>
            <person name="Thiergart T."/>
            <person name="Pickel B."/>
            <person name="Atanasova L."/>
            <person name="Karlsson M."/>
            <person name="Huettel B."/>
            <person name="Barry K.W."/>
            <person name="Haridas S."/>
            <person name="Chen C."/>
            <person name="Bauer D."/>
            <person name="Andreopoulos W."/>
            <person name="Pangilinan J."/>
            <person name="LaButti K."/>
            <person name="Riley R."/>
            <person name="Lipzen A."/>
            <person name="Clum A."/>
            <person name="Drula E."/>
            <person name="Henrissat B."/>
            <person name="Kohler A."/>
            <person name="Grigoriev I.V."/>
            <person name="Martin F.M."/>
            <person name="Hacquard S."/>
        </authorList>
    </citation>
    <scope>NUCLEOTIDE SEQUENCE</scope>
    <source>
        <strain evidence="1">MPI-CAGE-CH-0243</strain>
    </source>
</reference>